<dbReference type="InterPro" id="IPR000160">
    <property type="entry name" value="GGDEF_dom"/>
</dbReference>
<dbReference type="AlphaFoldDB" id="A0A386H3G8"/>
<dbReference type="InterPro" id="IPR024615">
    <property type="entry name" value="CRISPR-assoc_Cmr2_N"/>
</dbReference>
<dbReference type="NCBIfam" id="TIGR02577">
    <property type="entry name" value="cas_TM1794_Cmr2"/>
    <property type="match status" value="1"/>
</dbReference>
<dbReference type="KEGG" id="cfer:D4Z93_06805"/>
<dbReference type="EMBL" id="CP032416">
    <property type="protein sequence ID" value="AYD40242.1"/>
    <property type="molecule type" value="Genomic_DNA"/>
</dbReference>
<dbReference type="OrthoDB" id="9758700at2"/>
<evidence type="ECO:0000259" key="3">
    <source>
        <dbReference type="PROSITE" id="PS50887"/>
    </source>
</evidence>
<feature type="domain" description="GGDEF" evidence="3">
    <location>
        <begin position="361"/>
        <end position="499"/>
    </location>
</feature>
<reference evidence="4 5" key="1">
    <citation type="journal article" date="2019" name="Int. J. Syst. Evol. Microbiol.">
        <title>Clostridium fermenticellae sp. nov., isolated from the mud in a fermentation cellar for the production of the Chinese liquor, baijiu.</title>
        <authorList>
            <person name="Xu P.X."/>
            <person name="Chai L.J."/>
            <person name="Qiu T."/>
            <person name="Zhang X.J."/>
            <person name="Lu Z.M."/>
            <person name="Xiao C."/>
            <person name="Wang S.T."/>
            <person name="Shen C.H."/>
            <person name="Shi J.S."/>
            <person name="Xu Z.H."/>
        </authorList>
    </citation>
    <scope>NUCLEOTIDE SEQUENCE [LARGE SCALE GENOMIC DNA]</scope>
    <source>
        <strain evidence="4 5">JN500901</strain>
    </source>
</reference>
<dbReference type="RefSeq" id="WP_119971677.1">
    <property type="nucleotide sequence ID" value="NZ_CP032416.1"/>
</dbReference>
<organism evidence="4 5">
    <name type="scientific">Clostridium fermenticellae</name>
    <dbReference type="NCBI Taxonomy" id="2068654"/>
    <lineage>
        <taxon>Bacteria</taxon>
        <taxon>Bacillati</taxon>
        <taxon>Bacillota</taxon>
        <taxon>Clostridia</taxon>
        <taxon>Eubacteriales</taxon>
        <taxon>Clostridiaceae</taxon>
        <taxon>Clostridium</taxon>
    </lineage>
</organism>
<dbReference type="Gene3D" id="3.30.70.270">
    <property type="match status" value="1"/>
</dbReference>
<dbReference type="InterPro" id="IPR013407">
    <property type="entry name" value="CRISPR-assoc_prot_Cmr2"/>
</dbReference>
<dbReference type="GO" id="GO:0051607">
    <property type="term" value="P:defense response to virus"/>
    <property type="evidence" value="ECO:0007669"/>
    <property type="project" value="UniProtKB-KW"/>
</dbReference>
<evidence type="ECO:0000256" key="1">
    <source>
        <dbReference type="ARBA" id="ARBA00022741"/>
    </source>
</evidence>
<sequence length="646" mass="77312">MSKRIILFSIGSVQDFIINSKKLKDLFNSSKIFSSLIEEGIEFLLDKKGKILLPKIKEYDNKTQESINSNNLPNYFIAKYESEGSLAKDIEKHIRDFYIDKLMREKSIRGINEFREQICIQLNSSLNIYWVEKELNEDFSLNNSKQYKAVYEGLYKYLEAVKNVRKFNNISEEGMKCSICGVRNAIATNKDEIIKKPNIQRIYRYELNEKSFSEKSLCKLVNELRNKRIKVCCEDIRRIKQKVELDCLNYEGLKENEMLCGVCLLKRVSKFSDKKGIKSIAYICLSSYIKKNLEKDIGYYNYYNFIDKIIQENKNHFDIYESMYKENWDDLLKIFEEEKKEKLKIQLEEKFNNLYDKNLPKYYCLYRMDIDNLGKWMSGKYYKFEEELYDYQKSLSEKIDNFFNKISEYFNEYSKGNLIYSGGDDLLALIPVDTIYNFQNYVYKCFKEKINDKYKDITYSQGIFIVHYKAPLGEVIRISKEEIENTKNRFKEKINDLDIEKASTVISIMTEGYDNQNVYFKNTIGREKTFEVLYVDLFKYFDKDNSSYFYEELEKEFLNLDYNIDKSYKRDLLLNIFEIEQKRLMKRSIMVKNFTDDQSKEIDKKVESINSKLINFLKINGRKKNAVDLENYFNLFHIIRKLKLDM</sequence>
<proteinExistence type="predicted"/>
<name>A0A386H3G8_9CLOT</name>
<gene>
    <name evidence="4" type="primary">cas10</name>
    <name evidence="4" type="ORF">D4Z93_06805</name>
</gene>
<keyword evidence="2" id="KW-0051">Antiviral defense</keyword>
<accession>A0A386H3G8</accession>
<dbReference type="Proteomes" id="UP000266301">
    <property type="component" value="Chromosome"/>
</dbReference>
<keyword evidence="5" id="KW-1185">Reference proteome</keyword>
<keyword evidence="1" id="KW-0547">Nucleotide-binding</keyword>
<dbReference type="GO" id="GO:0000166">
    <property type="term" value="F:nucleotide binding"/>
    <property type="evidence" value="ECO:0007669"/>
    <property type="project" value="UniProtKB-KW"/>
</dbReference>
<dbReference type="PROSITE" id="PS50887">
    <property type="entry name" value="GGDEF"/>
    <property type="match status" value="1"/>
</dbReference>
<dbReference type="InterPro" id="IPR054767">
    <property type="entry name" value="Cas10-Cmr2_palm2"/>
</dbReference>
<dbReference type="Gene3D" id="3.30.70.2220">
    <property type="entry name" value="CRISPR-Cas system, Cmr2 subunit, D1 domain, cysteine cluster"/>
    <property type="match status" value="1"/>
</dbReference>
<dbReference type="InterPro" id="IPR038242">
    <property type="entry name" value="Cmr2_N"/>
</dbReference>
<dbReference type="Pfam" id="PF22335">
    <property type="entry name" value="Cas10-Cmr2_palm2"/>
    <property type="match status" value="1"/>
</dbReference>
<protein>
    <submittedName>
        <fullName evidence="4">Type III-B CRISPR-associated protein Cas10/Cmr2</fullName>
    </submittedName>
</protein>
<evidence type="ECO:0000313" key="4">
    <source>
        <dbReference type="EMBL" id="AYD40242.1"/>
    </source>
</evidence>
<evidence type="ECO:0000313" key="5">
    <source>
        <dbReference type="Proteomes" id="UP000266301"/>
    </source>
</evidence>
<evidence type="ECO:0000256" key="2">
    <source>
        <dbReference type="ARBA" id="ARBA00023118"/>
    </source>
</evidence>
<dbReference type="Pfam" id="PF12469">
    <property type="entry name" value="Cmr2_N"/>
    <property type="match status" value="1"/>
</dbReference>
<dbReference type="InterPro" id="IPR043128">
    <property type="entry name" value="Rev_trsase/Diguanyl_cyclase"/>
</dbReference>